<dbReference type="Pfam" id="PF00432">
    <property type="entry name" value="Prenyltrans"/>
    <property type="match status" value="1"/>
</dbReference>
<evidence type="ECO:0000256" key="7">
    <source>
        <dbReference type="ARBA" id="ARBA00022833"/>
    </source>
</evidence>
<evidence type="ECO:0000256" key="4">
    <source>
        <dbReference type="ARBA" id="ARBA00022679"/>
    </source>
</evidence>
<evidence type="ECO:0000256" key="1">
    <source>
        <dbReference type="ARBA" id="ARBA00001947"/>
    </source>
</evidence>
<proteinExistence type="inferred from homology"/>
<evidence type="ECO:0000313" key="9">
    <source>
        <dbReference type="EMBL" id="CAH2352007.1"/>
    </source>
</evidence>
<reference evidence="9" key="1">
    <citation type="submission" date="2022-03" db="EMBL/GenBank/DDBJ databases">
        <authorList>
            <person name="Legras J.-L."/>
            <person name="Devillers H."/>
            <person name="Grondin C."/>
        </authorList>
    </citation>
    <scope>NUCLEOTIDE SEQUENCE</scope>
    <source>
        <strain evidence="9">CLIB 1423</strain>
    </source>
</reference>
<dbReference type="InterPro" id="IPR045089">
    <property type="entry name" value="PGGT1B-like"/>
</dbReference>
<keyword evidence="7" id="KW-0862">Zinc</keyword>
<evidence type="ECO:0000259" key="8">
    <source>
        <dbReference type="Pfam" id="PF00432"/>
    </source>
</evidence>
<dbReference type="GO" id="GO:0004662">
    <property type="term" value="F:CAAX-protein geranylgeranyltransferase activity"/>
    <property type="evidence" value="ECO:0007669"/>
    <property type="project" value="TreeGrafter"/>
</dbReference>
<protein>
    <submittedName>
        <fullName evidence="9">Geranylgeranyl transferase type-1 subunit beta</fullName>
    </submittedName>
</protein>
<dbReference type="GO" id="GO:0005953">
    <property type="term" value="C:CAAX-protein geranylgeranyltransferase complex"/>
    <property type="evidence" value="ECO:0007669"/>
    <property type="project" value="TreeGrafter"/>
</dbReference>
<dbReference type="InterPro" id="IPR008930">
    <property type="entry name" value="Terpenoid_cyclase/PrenylTrfase"/>
</dbReference>
<evidence type="ECO:0000313" key="10">
    <source>
        <dbReference type="Proteomes" id="UP000837801"/>
    </source>
</evidence>
<dbReference type="PANTHER" id="PTHR11774:SF4">
    <property type="entry name" value="GERANYLGERANYL TRANSFERASE TYPE-1 SUBUNIT BETA"/>
    <property type="match status" value="1"/>
</dbReference>
<keyword evidence="5" id="KW-0479">Metal-binding</keyword>
<evidence type="ECO:0000256" key="2">
    <source>
        <dbReference type="ARBA" id="ARBA00010497"/>
    </source>
</evidence>
<dbReference type="Gene3D" id="1.50.10.20">
    <property type="match status" value="1"/>
</dbReference>
<keyword evidence="6" id="KW-0677">Repeat</keyword>
<feature type="domain" description="Prenyltransferase alpha-alpha toroid" evidence="8">
    <location>
        <begin position="5"/>
        <end position="371"/>
    </location>
</feature>
<comment type="cofactor">
    <cofactor evidence="1">
        <name>Zn(2+)</name>
        <dbReference type="ChEBI" id="CHEBI:29105"/>
    </cofactor>
</comment>
<accession>A0A9P0QNU5</accession>
<name>A0A9P0QNU5_9ASCO</name>
<evidence type="ECO:0000256" key="3">
    <source>
        <dbReference type="ARBA" id="ARBA00022602"/>
    </source>
</evidence>
<keyword evidence="3" id="KW-0637">Prenyltransferase</keyword>
<dbReference type="PANTHER" id="PTHR11774">
    <property type="entry name" value="GERANYLGERANYL TRANSFERASE TYPE BETA SUBUNIT"/>
    <property type="match status" value="1"/>
</dbReference>
<evidence type="ECO:0000256" key="5">
    <source>
        <dbReference type="ARBA" id="ARBA00022723"/>
    </source>
</evidence>
<dbReference type="EMBL" id="CAKXYY010000005">
    <property type="protein sequence ID" value="CAH2352007.1"/>
    <property type="molecule type" value="Genomic_DNA"/>
</dbReference>
<keyword evidence="10" id="KW-1185">Reference proteome</keyword>
<dbReference type="Proteomes" id="UP000837801">
    <property type="component" value="Unassembled WGS sequence"/>
</dbReference>
<comment type="caution">
    <text evidence="9">The sequence shown here is derived from an EMBL/GenBank/DDBJ whole genome shotgun (WGS) entry which is preliminary data.</text>
</comment>
<dbReference type="GO" id="GO:0046872">
    <property type="term" value="F:metal ion binding"/>
    <property type="evidence" value="ECO:0007669"/>
    <property type="project" value="UniProtKB-KW"/>
</dbReference>
<comment type="similarity">
    <text evidence="2">Belongs to the protein prenyltransferase subunit beta family.</text>
</comment>
<dbReference type="OrthoDB" id="24893at2759"/>
<dbReference type="InterPro" id="IPR001330">
    <property type="entry name" value="Prenyltrans"/>
</dbReference>
<organism evidence="9 10">
    <name type="scientific">[Candida] railenensis</name>
    <dbReference type="NCBI Taxonomy" id="45579"/>
    <lineage>
        <taxon>Eukaryota</taxon>
        <taxon>Fungi</taxon>
        <taxon>Dikarya</taxon>
        <taxon>Ascomycota</taxon>
        <taxon>Saccharomycotina</taxon>
        <taxon>Pichiomycetes</taxon>
        <taxon>Debaryomycetaceae</taxon>
        <taxon>Kurtzmaniella</taxon>
    </lineage>
</organism>
<sequence>MDEFLVSKHQKYFQLCLNSLPAKAQSEDSNKLAIVYFCIQGLDLLGKLQLTFQEKKIYADFLFKHMIIDPNDEIQSFRASQTFKLPSSQNNYDLPNLAATLFALSSLLALESDFSQNLNRHKLMRFVSKLQILNGPEKGGFKPVLDQKGGQVVGESDLRHCYTALCVRKMLKYDELPLEERLHDIDVKLAERYILDRVNFNGGLSSNRYTESHSGLTFCGLGALKLLNYDFNSNETWVANTIRWLVNRQVDYPQTIEAYRDEEYEYWDEDDIGGFNGRENKFGDTCYSWWVTASLKLLGDQYFECINFGAAEKYLLSKSQSRLMGGFGKDSQSFPDPLHSYLGIAALTLWKGRSGLEYTGENNLTGIDELLVISQTSSDFLKQMEWK</sequence>
<evidence type="ECO:0000256" key="6">
    <source>
        <dbReference type="ARBA" id="ARBA00022737"/>
    </source>
</evidence>
<keyword evidence="4 9" id="KW-0808">Transferase</keyword>
<dbReference type="AlphaFoldDB" id="A0A9P0QNU5"/>
<gene>
    <name evidence="9" type="ORF">CLIB1423_05S03532</name>
</gene>
<dbReference type="SUPFAM" id="SSF48239">
    <property type="entry name" value="Terpenoid cyclases/Protein prenyltransferases"/>
    <property type="match status" value="1"/>
</dbReference>